<evidence type="ECO:0000313" key="1">
    <source>
        <dbReference type="EMBL" id="TBT85936.1"/>
    </source>
</evidence>
<dbReference type="EMBL" id="SDMQ01000004">
    <property type="protein sequence ID" value="TBT85936.1"/>
    <property type="molecule type" value="Genomic_DNA"/>
</dbReference>
<sequence length="108" mass="11261">MFSTTNDLDVSVEHIVTTWGYADAAMVDLQNDTGLCRAALLPGCTVLVAEPGSLVATWGDGTVAGDGHDRVVDHARGLGAVVDAVEPVVDERLLDIAVSRAARSKEVS</sequence>
<dbReference type="Proteomes" id="UP000292373">
    <property type="component" value="Unassembled WGS sequence"/>
</dbReference>
<gene>
    <name evidence="1" type="ORF">ET989_05660</name>
</gene>
<keyword evidence="2" id="KW-1185">Reference proteome</keyword>
<dbReference type="AlphaFoldDB" id="A0A4Q9KES6"/>
<reference evidence="1 2" key="1">
    <citation type="submission" date="2019-01" db="EMBL/GenBank/DDBJ databases">
        <title>Lactibacter flavus gen. nov., sp. nov., a novel bacterium of the family Propionibacteriaceae isolated from raw milk and dairy products.</title>
        <authorList>
            <person name="Huptas C."/>
            <person name="Wenning M."/>
            <person name="Breitenwieser F."/>
            <person name="Doll E."/>
            <person name="Von Neubeck M."/>
            <person name="Busse H.-J."/>
            <person name="Scherer S."/>
        </authorList>
    </citation>
    <scope>NUCLEOTIDE SEQUENCE [LARGE SCALE GENOMIC DNA]</scope>
    <source>
        <strain evidence="1 2">KCTC 33808</strain>
    </source>
</reference>
<proteinExistence type="predicted"/>
<protein>
    <submittedName>
        <fullName evidence="1">Uncharacterized protein</fullName>
    </submittedName>
</protein>
<dbReference type="RefSeq" id="WP_131167585.1">
    <property type="nucleotide sequence ID" value="NZ_SDMQ01000004.1"/>
</dbReference>
<evidence type="ECO:0000313" key="2">
    <source>
        <dbReference type="Proteomes" id="UP000292373"/>
    </source>
</evidence>
<organism evidence="1 2">
    <name type="scientific">Propioniciclava sinopodophylli</name>
    <dbReference type="NCBI Taxonomy" id="1837344"/>
    <lineage>
        <taxon>Bacteria</taxon>
        <taxon>Bacillati</taxon>
        <taxon>Actinomycetota</taxon>
        <taxon>Actinomycetes</taxon>
        <taxon>Propionibacteriales</taxon>
        <taxon>Propionibacteriaceae</taxon>
        <taxon>Propioniciclava</taxon>
    </lineage>
</organism>
<name>A0A4Q9KES6_9ACTN</name>
<accession>A0A4Q9KES6</accession>
<comment type="caution">
    <text evidence="1">The sequence shown here is derived from an EMBL/GenBank/DDBJ whole genome shotgun (WGS) entry which is preliminary data.</text>
</comment>